<reference evidence="1 2" key="1">
    <citation type="submission" date="2016-08" db="EMBL/GenBank/DDBJ databases">
        <title>Draft genome of Fabibacter sp. strain SK-8.</title>
        <authorList>
            <person name="Wong S.-K."/>
            <person name="Hamasaki K."/>
            <person name="Yoshizawa S."/>
        </authorList>
    </citation>
    <scope>NUCLEOTIDE SEQUENCE [LARGE SCALE GENOMIC DNA]</scope>
    <source>
        <strain evidence="1 2">SK-8</strain>
    </source>
</reference>
<dbReference type="Proteomes" id="UP000095552">
    <property type="component" value="Unassembled WGS sequence"/>
</dbReference>
<proteinExistence type="predicted"/>
<dbReference type="EMBL" id="MDGQ01000005">
    <property type="protein sequence ID" value="OEK04033.1"/>
    <property type="molecule type" value="Genomic_DNA"/>
</dbReference>
<keyword evidence="2" id="KW-1185">Reference proteome</keyword>
<evidence type="ECO:0000313" key="2">
    <source>
        <dbReference type="Proteomes" id="UP000095552"/>
    </source>
</evidence>
<protein>
    <submittedName>
        <fullName evidence="1">Uncharacterized protein</fullName>
    </submittedName>
</protein>
<evidence type="ECO:0000313" key="1">
    <source>
        <dbReference type="EMBL" id="OEK04033.1"/>
    </source>
</evidence>
<dbReference type="OrthoDB" id="1442049at2"/>
<dbReference type="AlphaFoldDB" id="A0A1E5SY27"/>
<comment type="caution">
    <text evidence="1">The sequence shown here is derived from an EMBL/GenBank/DDBJ whole genome shotgun (WGS) entry which is preliminary data.</text>
</comment>
<name>A0A1E5SY27_9BACT</name>
<organism evidence="1 2">
    <name type="scientific">Roseivirga misakiensis</name>
    <dbReference type="NCBI Taxonomy" id="1563681"/>
    <lineage>
        <taxon>Bacteria</taxon>
        <taxon>Pseudomonadati</taxon>
        <taxon>Bacteroidota</taxon>
        <taxon>Cytophagia</taxon>
        <taxon>Cytophagales</taxon>
        <taxon>Roseivirgaceae</taxon>
        <taxon>Roseivirga</taxon>
    </lineage>
</organism>
<dbReference type="STRING" id="1563681.BFP71_11085"/>
<dbReference type="RefSeq" id="WP_069835538.1">
    <property type="nucleotide sequence ID" value="NZ_MDGQ01000005.1"/>
</dbReference>
<sequence length="195" mass="23699">MLYIKFDIKDPAKFTDFQKVFDHMLKTRQPGFEFEEEDIEGPSTEEEWNRMTDREWEELKKKWREEVEPEVKRYRELIPDYANEFLESYIGFDEKKAGVFAFDTLGIFNYLEFTFEVDMDKLEKFDETSGVVEFSTGNFPFGGMERFLMTLKAFDLIPTECYNGFIVYEFDWKNDFYHEAIDLIEKTREYKEKFR</sequence>
<accession>A0A1E5SY27</accession>
<gene>
    <name evidence="1" type="ORF">BFP71_11085</name>
</gene>